<proteinExistence type="predicted"/>
<accession>A0A1F5PK69</accession>
<reference evidence="1 2" key="1">
    <citation type="journal article" date="2016" name="Nat. Commun.">
        <title>Thousands of microbial genomes shed light on interconnected biogeochemical processes in an aquifer system.</title>
        <authorList>
            <person name="Anantharaman K."/>
            <person name="Brown C.T."/>
            <person name="Hug L.A."/>
            <person name="Sharon I."/>
            <person name="Castelle C.J."/>
            <person name="Probst A.J."/>
            <person name="Thomas B.C."/>
            <person name="Singh A."/>
            <person name="Wilkins M.J."/>
            <person name="Karaoz U."/>
            <person name="Brodie E.L."/>
            <person name="Williams K.H."/>
            <person name="Hubbard S.S."/>
            <person name="Banfield J.F."/>
        </authorList>
    </citation>
    <scope>NUCLEOTIDE SEQUENCE [LARGE SCALE GENOMIC DNA]</scope>
</reference>
<dbReference type="AlphaFoldDB" id="A0A1F5PK69"/>
<dbReference type="Proteomes" id="UP000177682">
    <property type="component" value="Unassembled WGS sequence"/>
</dbReference>
<protein>
    <submittedName>
        <fullName evidence="1">Uncharacterized protein</fullName>
    </submittedName>
</protein>
<sequence>MDPGITQALLRRHLRLNVPQQQVSYHIEEQIRNTAADIPVMIFTDGILIRVDKADHQIREARVSFQSLIEALVKDGAAVKQHAKFHGMEIDEICHIVIDGEEVQLWLT</sequence>
<organism evidence="1 2">
    <name type="scientific">Candidatus Doudnabacteria bacterium RIFCSPHIGHO2_12_FULL_48_16</name>
    <dbReference type="NCBI Taxonomy" id="1817838"/>
    <lineage>
        <taxon>Bacteria</taxon>
        <taxon>Candidatus Doudnaibacteriota</taxon>
    </lineage>
</organism>
<name>A0A1F5PK69_9BACT</name>
<gene>
    <name evidence="1" type="ORF">A3E29_04570</name>
</gene>
<evidence type="ECO:0000313" key="1">
    <source>
        <dbReference type="EMBL" id="OGE90333.1"/>
    </source>
</evidence>
<comment type="caution">
    <text evidence="1">The sequence shown here is derived from an EMBL/GenBank/DDBJ whole genome shotgun (WGS) entry which is preliminary data.</text>
</comment>
<dbReference type="EMBL" id="MFEY01000007">
    <property type="protein sequence ID" value="OGE90333.1"/>
    <property type="molecule type" value="Genomic_DNA"/>
</dbReference>
<evidence type="ECO:0000313" key="2">
    <source>
        <dbReference type="Proteomes" id="UP000177682"/>
    </source>
</evidence>